<gene>
    <name evidence="9" type="ORF">Baya_0360</name>
</gene>
<dbReference type="Proteomes" id="UP000319801">
    <property type="component" value="Unassembled WGS sequence"/>
</dbReference>
<dbReference type="PANTHER" id="PTHR12114">
    <property type="entry name" value="PARVIN"/>
    <property type="match status" value="1"/>
</dbReference>
<organism evidence="9 10">
    <name type="scientific">Bagarius yarrelli</name>
    <name type="common">Goonch</name>
    <name type="synonym">Bagrus yarrelli</name>
    <dbReference type="NCBI Taxonomy" id="175774"/>
    <lineage>
        <taxon>Eukaryota</taxon>
        <taxon>Metazoa</taxon>
        <taxon>Chordata</taxon>
        <taxon>Craniata</taxon>
        <taxon>Vertebrata</taxon>
        <taxon>Euteleostomi</taxon>
        <taxon>Actinopterygii</taxon>
        <taxon>Neopterygii</taxon>
        <taxon>Teleostei</taxon>
        <taxon>Ostariophysi</taxon>
        <taxon>Siluriformes</taxon>
        <taxon>Sisoridae</taxon>
        <taxon>Sisorinae</taxon>
        <taxon>Bagarius</taxon>
    </lineage>
</organism>
<dbReference type="GO" id="GO:0034446">
    <property type="term" value="P:substrate adhesion-dependent cell spreading"/>
    <property type="evidence" value="ECO:0007669"/>
    <property type="project" value="TreeGrafter"/>
</dbReference>
<comment type="subcellular location">
    <subcellularLocation>
        <location evidence="1">Cytoplasm</location>
        <location evidence="1">Cytoskeleton</location>
    </subcellularLocation>
</comment>
<dbReference type="PANTHER" id="PTHR12114:SF1">
    <property type="entry name" value="GAMMA-PARVIN"/>
    <property type="match status" value="1"/>
</dbReference>
<evidence type="ECO:0000313" key="9">
    <source>
        <dbReference type="EMBL" id="TSK13486.1"/>
    </source>
</evidence>
<accession>A0A556TI19</accession>
<sequence length="354" mass="39476">MSATSGRTAGNAGKMKKDESFLGKLGGTLSRKKKAKEVSDLQEEGKYAINAPLLPSSTDLLPEDMLLVNELLRPHGWTIDWGVDSIHSKNLVTIVHLLVTLAMHFMAPIRLPEHVSVNVVVVKVHNVAFAFELMQDGGLKKPKARPEELFHLYLTRFAEQVLVEWINSTLKQEHIVVQTLEEDLYDGLVLHHLLGKLGGVHLGVEEIAVTTAAQMSKLELILQTLNQELGVSEDTDSKAKWSAKLIHSQDLLATLHLLVAIVKCYQPELSLPQNVSVEVILLEALLHFINKKMSPLRLQVSDIEKQLHNVTLALDLLNDNEIQVQNVDPEDIVSQDVPATLKVLYALFKKHKDK</sequence>
<protein>
    <submittedName>
        <fullName evidence="9">Gamma-parvin</fullName>
    </submittedName>
</protein>
<dbReference type="GO" id="GO:0005925">
    <property type="term" value="C:focal adhesion"/>
    <property type="evidence" value="ECO:0007669"/>
    <property type="project" value="TreeGrafter"/>
</dbReference>
<dbReference type="GO" id="GO:0003779">
    <property type="term" value="F:actin binding"/>
    <property type="evidence" value="ECO:0007669"/>
    <property type="project" value="UniProtKB-KW"/>
</dbReference>
<dbReference type="PIRSF" id="PIRSF039131">
    <property type="entry name" value="Parvin"/>
    <property type="match status" value="1"/>
</dbReference>
<evidence type="ECO:0000259" key="8">
    <source>
        <dbReference type="PROSITE" id="PS50021"/>
    </source>
</evidence>
<keyword evidence="10" id="KW-1185">Reference proteome</keyword>
<name>A0A556TI19_BAGYA</name>
<evidence type="ECO:0000256" key="6">
    <source>
        <dbReference type="ARBA" id="ARBA00023203"/>
    </source>
</evidence>
<comment type="caution">
    <text evidence="9">The sequence shown here is derived from an EMBL/GenBank/DDBJ whole genome shotgun (WGS) entry which is preliminary data.</text>
</comment>
<evidence type="ECO:0000256" key="5">
    <source>
        <dbReference type="ARBA" id="ARBA00022889"/>
    </source>
</evidence>
<evidence type="ECO:0000256" key="1">
    <source>
        <dbReference type="ARBA" id="ARBA00004245"/>
    </source>
</evidence>
<dbReference type="GO" id="GO:0030032">
    <property type="term" value="P:lamellipodium assembly"/>
    <property type="evidence" value="ECO:0007669"/>
    <property type="project" value="TreeGrafter"/>
</dbReference>
<keyword evidence="6" id="KW-0009">Actin-binding</keyword>
<comment type="similarity">
    <text evidence="2">Belongs to the parvin family.</text>
</comment>
<dbReference type="GO" id="GO:0071963">
    <property type="term" value="P:establishment or maintenance of cell polarity regulating cell shape"/>
    <property type="evidence" value="ECO:0007669"/>
    <property type="project" value="TreeGrafter"/>
</dbReference>
<keyword evidence="5" id="KW-0130">Cell adhesion</keyword>
<evidence type="ECO:0000256" key="7">
    <source>
        <dbReference type="ARBA" id="ARBA00023212"/>
    </source>
</evidence>
<proteinExistence type="inferred from homology"/>
<dbReference type="AlphaFoldDB" id="A0A556TI19"/>
<reference evidence="9 10" key="1">
    <citation type="journal article" date="2019" name="Genome Biol. Evol.">
        <title>Whole-Genome Sequencing of the Giant Devil Catfish, Bagarius yarrelli.</title>
        <authorList>
            <person name="Jiang W."/>
            <person name="Lv Y."/>
            <person name="Cheng L."/>
            <person name="Yang K."/>
            <person name="Chao B."/>
            <person name="Wang X."/>
            <person name="Li Y."/>
            <person name="Pan X."/>
            <person name="You X."/>
            <person name="Zhang Y."/>
            <person name="Yang J."/>
            <person name="Li J."/>
            <person name="Zhang X."/>
            <person name="Liu S."/>
            <person name="Sun C."/>
            <person name="Yang J."/>
            <person name="Shi Q."/>
        </authorList>
    </citation>
    <scope>NUCLEOTIDE SEQUENCE [LARGE SCALE GENOMIC DNA]</scope>
    <source>
        <strain evidence="9">JWS20170419001</strain>
        <tissue evidence="9">Muscle</tissue>
    </source>
</reference>
<dbReference type="EMBL" id="VCAZ01000001">
    <property type="protein sequence ID" value="TSK13486.1"/>
    <property type="molecule type" value="Genomic_DNA"/>
</dbReference>
<evidence type="ECO:0000256" key="4">
    <source>
        <dbReference type="ARBA" id="ARBA00022737"/>
    </source>
</evidence>
<keyword evidence="3" id="KW-0963">Cytoplasm</keyword>
<dbReference type="OrthoDB" id="2099265at2759"/>
<dbReference type="InterPro" id="IPR028433">
    <property type="entry name" value="Parvin"/>
</dbReference>
<dbReference type="Pfam" id="PF00307">
    <property type="entry name" value="CH"/>
    <property type="match status" value="2"/>
</dbReference>
<dbReference type="GO" id="GO:0005737">
    <property type="term" value="C:cytoplasm"/>
    <property type="evidence" value="ECO:0007669"/>
    <property type="project" value="TreeGrafter"/>
</dbReference>
<keyword evidence="4" id="KW-0677">Repeat</keyword>
<dbReference type="InterPro" id="IPR036872">
    <property type="entry name" value="CH_dom_sf"/>
</dbReference>
<keyword evidence="7" id="KW-0206">Cytoskeleton</keyword>
<dbReference type="InterPro" id="IPR001715">
    <property type="entry name" value="CH_dom"/>
</dbReference>
<evidence type="ECO:0000256" key="2">
    <source>
        <dbReference type="ARBA" id="ARBA00005666"/>
    </source>
</evidence>
<dbReference type="Gene3D" id="1.10.418.10">
    <property type="entry name" value="Calponin-like domain"/>
    <property type="match status" value="2"/>
</dbReference>
<dbReference type="SUPFAM" id="SSF47576">
    <property type="entry name" value="Calponin-homology domain, CH-domain"/>
    <property type="match status" value="3"/>
</dbReference>
<dbReference type="GO" id="GO:0030036">
    <property type="term" value="P:actin cytoskeleton organization"/>
    <property type="evidence" value="ECO:0007669"/>
    <property type="project" value="InterPro"/>
</dbReference>
<dbReference type="GO" id="GO:0030027">
    <property type="term" value="C:lamellipodium"/>
    <property type="evidence" value="ECO:0007669"/>
    <property type="project" value="TreeGrafter"/>
</dbReference>
<evidence type="ECO:0000256" key="3">
    <source>
        <dbReference type="ARBA" id="ARBA00022490"/>
    </source>
</evidence>
<dbReference type="PROSITE" id="PS50021">
    <property type="entry name" value="CH"/>
    <property type="match status" value="1"/>
</dbReference>
<dbReference type="FunFam" id="1.10.418.10:FF:000011">
    <property type="entry name" value="Parvin, beta"/>
    <property type="match status" value="1"/>
</dbReference>
<evidence type="ECO:0000313" key="10">
    <source>
        <dbReference type="Proteomes" id="UP000319801"/>
    </source>
</evidence>
<dbReference type="GO" id="GO:0015629">
    <property type="term" value="C:actin cytoskeleton"/>
    <property type="evidence" value="ECO:0007669"/>
    <property type="project" value="TreeGrafter"/>
</dbReference>
<feature type="domain" description="Calponin-homology (CH)" evidence="8">
    <location>
        <begin position="156"/>
        <end position="266"/>
    </location>
</feature>